<dbReference type="Pfam" id="PF07853">
    <property type="entry name" value="DUF1648"/>
    <property type="match status" value="1"/>
</dbReference>
<evidence type="ECO:0000259" key="2">
    <source>
        <dbReference type="Pfam" id="PF07853"/>
    </source>
</evidence>
<reference evidence="5" key="1">
    <citation type="journal article" date="2019" name="Int. J. Syst. Evol. Microbiol.">
        <title>The Global Catalogue of Microorganisms (GCM) 10K type strain sequencing project: providing services to taxonomists for standard genome sequencing and annotation.</title>
        <authorList>
            <consortium name="The Broad Institute Genomics Platform"/>
            <consortium name="The Broad Institute Genome Sequencing Center for Infectious Disease"/>
            <person name="Wu L."/>
            <person name="Ma J."/>
        </authorList>
    </citation>
    <scope>NUCLEOTIDE SEQUENCE [LARGE SCALE GENOMIC DNA]</scope>
    <source>
        <strain evidence="5">CGMCC 1.15475</strain>
    </source>
</reference>
<keyword evidence="5" id="KW-1185">Reference proteome</keyword>
<name>A0ABW4QDM6_9BACL</name>
<feature type="transmembrane region" description="Helical" evidence="1">
    <location>
        <begin position="139"/>
        <end position="157"/>
    </location>
</feature>
<sequence length="365" mass="40549">MTVYLMAGTLLLLVLIQAWVPYFVRTTEVFGIYVPEPYSQDAMLLKMKKRYAIVIGIAGSAAVLGYLAAFSRSSVPEEAAALWGIGLQFGLLLFSMALYLSNHFKVKEEKRLRQWTAGKKEKVVVDLDFRKDLQMVSGIAFLLPMVITGGLIFYTWINYASLPLQIPVHWGPGGEPDRFTEKSIFTGLSLPLVLLVMQVMFYSFNRSIKGSGAKIRASSRKRSRERELVSRKYGSLLLFIVSISSTLLLACLQLSIIHQEMGSALWIMGASVSFLILVLGAVAVYAVKVVKSGAGVEEVPADPGIMDANDDRVWKAGIFYFNREDPSLMVEKRFGIGWTINFGNPRSWLLLLLPLAILFGIAFAI</sequence>
<dbReference type="Pfam" id="PF19124">
    <property type="entry name" value="DUF5808"/>
    <property type="match status" value="1"/>
</dbReference>
<dbReference type="PANTHER" id="PTHR37810:SF9">
    <property type="entry name" value="MEMBRANE PROTEIN"/>
    <property type="match status" value="1"/>
</dbReference>
<evidence type="ECO:0000313" key="5">
    <source>
        <dbReference type="Proteomes" id="UP001597273"/>
    </source>
</evidence>
<dbReference type="Proteomes" id="UP001597273">
    <property type="component" value="Unassembled WGS sequence"/>
</dbReference>
<protein>
    <submittedName>
        <fullName evidence="4">DUF1648 domain-containing protein</fullName>
    </submittedName>
</protein>
<comment type="caution">
    <text evidence="4">The sequence shown here is derived from an EMBL/GenBank/DDBJ whole genome shotgun (WGS) entry which is preliminary data.</text>
</comment>
<feature type="domain" description="DUF1648" evidence="2">
    <location>
        <begin position="147"/>
        <end position="194"/>
    </location>
</feature>
<keyword evidence="1" id="KW-0812">Transmembrane</keyword>
<keyword evidence="1" id="KW-1133">Transmembrane helix</keyword>
<feature type="transmembrane region" description="Helical" evidence="1">
    <location>
        <begin position="263"/>
        <end position="287"/>
    </location>
</feature>
<evidence type="ECO:0000256" key="1">
    <source>
        <dbReference type="SAM" id="Phobius"/>
    </source>
</evidence>
<dbReference type="PANTHER" id="PTHR37810">
    <property type="entry name" value="IMMUNITY PROTEIN SDPI"/>
    <property type="match status" value="1"/>
</dbReference>
<feature type="transmembrane region" description="Helical" evidence="1">
    <location>
        <begin position="81"/>
        <end position="101"/>
    </location>
</feature>
<feature type="transmembrane region" description="Helical" evidence="1">
    <location>
        <begin position="6"/>
        <end position="24"/>
    </location>
</feature>
<dbReference type="RefSeq" id="WP_204891329.1">
    <property type="nucleotide sequence ID" value="NZ_JBHUFW010000002.1"/>
</dbReference>
<dbReference type="EMBL" id="JBHUFW010000002">
    <property type="protein sequence ID" value="MFD1861664.1"/>
    <property type="molecule type" value="Genomic_DNA"/>
</dbReference>
<feature type="domain" description="DUF5808" evidence="3">
    <location>
        <begin position="323"/>
        <end position="348"/>
    </location>
</feature>
<evidence type="ECO:0000313" key="4">
    <source>
        <dbReference type="EMBL" id="MFD1861664.1"/>
    </source>
</evidence>
<proteinExistence type="predicted"/>
<keyword evidence="1" id="KW-0472">Membrane</keyword>
<feature type="transmembrane region" description="Helical" evidence="1">
    <location>
        <begin position="348"/>
        <end position="364"/>
    </location>
</feature>
<dbReference type="InterPro" id="IPR043831">
    <property type="entry name" value="DUF5808"/>
</dbReference>
<feature type="transmembrane region" description="Helical" evidence="1">
    <location>
        <begin position="51"/>
        <end position="69"/>
    </location>
</feature>
<accession>A0ABW4QDM6</accession>
<evidence type="ECO:0000259" key="3">
    <source>
        <dbReference type="Pfam" id="PF19124"/>
    </source>
</evidence>
<dbReference type="InterPro" id="IPR012867">
    <property type="entry name" value="DUF1648"/>
</dbReference>
<feature type="transmembrane region" description="Helical" evidence="1">
    <location>
        <begin position="184"/>
        <end position="204"/>
    </location>
</feature>
<gene>
    <name evidence="4" type="ORF">ACFSDB_01930</name>
</gene>
<organism evidence="4 5">
    <name type="scientific">Planococcus chinensis</name>
    <dbReference type="NCBI Taxonomy" id="272917"/>
    <lineage>
        <taxon>Bacteria</taxon>
        <taxon>Bacillati</taxon>
        <taxon>Bacillota</taxon>
        <taxon>Bacilli</taxon>
        <taxon>Bacillales</taxon>
        <taxon>Caryophanaceae</taxon>
        <taxon>Planococcus</taxon>
    </lineage>
</organism>
<feature type="transmembrane region" description="Helical" evidence="1">
    <location>
        <begin position="236"/>
        <end position="257"/>
    </location>
</feature>